<evidence type="ECO:0000313" key="1">
    <source>
        <dbReference type="EMBL" id="KAG0427099.1"/>
    </source>
</evidence>
<dbReference type="Proteomes" id="UP000805193">
    <property type="component" value="Unassembled WGS sequence"/>
</dbReference>
<keyword evidence="2" id="KW-1185">Reference proteome</keyword>
<gene>
    <name evidence="1" type="ORF">HPB47_025773</name>
</gene>
<name>A0AC60Q1M9_IXOPE</name>
<comment type="caution">
    <text evidence="1">The sequence shown here is derived from an EMBL/GenBank/DDBJ whole genome shotgun (WGS) entry which is preliminary data.</text>
</comment>
<dbReference type="EMBL" id="JABSTQ010009654">
    <property type="protein sequence ID" value="KAG0427099.1"/>
    <property type="molecule type" value="Genomic_DNA"/>
</dbReference>
<proteinExistence type="predicted"/>
<reference evidence="1 2" key="1">
    <citation type="journal article" date="2020" name="Cell">
        <title>Large-Scale Comparative Analyses of Tick Genomes Elucidate Their Genetic Diversity and Vector Capacities.</title>
        <authorList>
            <consortium name="Tick Genome and Microbiome Consortium (TIGMIC)"/>
            <person name="Jia N."/>
            <person name="Wang J."/>
            <person name="Shi W."/>
            <person name="Du L."/>
            <person name="Sun Y."/>
            <person name="Zhan W."/>
            <person name="Jiang J.F."/>
            <person name="Wang Q."/>
            <person name="Zhang B."/>
            <person name="Ji P."/>
            <person name="Bell-Sakyi L."/>
            <person name="Cui X.M."/>
            <person name="Yuan T.T."/>
            <person name="Jiang B.G."/>
            <person name="Yang W.F."/>
            <person name="Lam T.T."/>
            <person name="Chang Q.C."/>
            <person name="Ding S.J."/>
            <person name="Wang X.J."/>
            <person name="Zhu J.G."/>
            <person name="Ruan X.D."/>
            <person name="Zhao L."/>
            <person name="Wei J.T."/>
            <person name="Ye R.Z."/>
            <person name="Que T.C."/>
            <person name="Du C.H."/>
            <person name="Zhou Y.H."/>
            <person name="Cheng J.X."/>
            <person name="Dai P.F."/>
            <person name="Guo W.B."/>
            <person name="Han X.H."/>
            <person name="Huang E.J."/>
            <person name="Li L.F."/>
            <person name="Wei W."/>
            <person name="Gao Y.C."/>
            <person name="Liu J.Z."/>
            <person name="Shao H.Z."/>
            <person name="Wang X."/>
            <person name="Wang C.C."/>
            <person name="Yang T.C."/>
            <person name="Huo Q.B."/>
            <person name="Li W."/>
            <person name="Chen H.Y."/>
            <person name="Chen S.E."/>
            <person name="Zhou L.G."/>
            <person name="Ni X.B."/>
            <person name="Tian J.H."/>
            <person name="Sheng Y."/>
            <person name="Liu T."/>
            <person name="Pan Y.S."/>
            <person name="Xia L.Y."/>
            <person name="Li J."/>
            <person name="Zhao F."/>
            <person name="Cao W.C."/>
        </authorList>
    </citation>
    <scope>NUCLEOTIDE SEQUENCE [LARGE SCALE GENOMIC DNA]</scope>
    <source>
        <strain evidence="1">Iper-2018</strain>
    </source>
</reference>
<accession>A0AC60Q1M9</accession>
<protein>
    <submittedName>
        <fullName evidence="1">Uncharacterized protein</fullName>
    </submittedName>
</protein>
<evidence type="ECO:0000313" key="2">
    <source>
        <dbReference type="Proteomes" id="UP000805193"/>
    </source>
</evidence>
<organism evidence="1 2">
    <name type="scientific">Ixodes persulcatus</name>
    <name type="common">Taiga tick</name>
    <dbReference type="NCBI Taxonomy" id="34615"/>
    <lineage>
        <taxon>Eukaryota</taxon>
        <taxon>Metazoa</taxon>
        <taxon>Ecdysozoa</taxon>
        <taxon>Arthropoda</taxon>
        <taxon>Chelicerata</taxon>
        <taxon>Arachnida</taxon>
        <taxon>Acari</taxon>
        <taxon>Parasitiformes</taxon>
        <taxon>Ixodida</taxon>
        <taxon>Ixodoidea</taxon>
        <taxon>Ixodidae</taxon>
        <taxon>Ixodinae</taxon>
        <taxon>Ixodes</taxon>
    </lineage>
</organism>
<sequence length="125" mass="14767">MMWCSRTATQCSAVRSKNISEDRKHQQQVHRHQLHQVKWQELTEDCEGKLGHIEAELNEEPEERAEFEKQVEELRQEEAGKAGLEERKREREDRVERLIGVVKEEKGKSEEGQTMMAELEDILRV</sequence>